<dbReference type="STRING" id="1108045.GORHZ_135_00870"/>
<dbReference type="Gene3D" id="1.10.1040.50">
    <property type="match status" value="1"/>
</dbReference>
<dbReference type="CDD" id="cd06558">
    <property type="entry name" value="crotonase-like"/>
    <property type="match status" value="1"/>
</dbReference>
<dbReference type="Pfam" id="PF00725">
    <property type="entry name" value="3HCDH"/>
    <property type="match status" value="1"/>
</dbReference>
<keyword evidence="7" id="KW-0443">Lipid metabolism</keyword>
<evidence type="ECO:0000256" key="6">
    <source>
        <dbReference type="ARBA" id="ARBA00023027"/>
    </source>
</evidence>
<name>K6WHA2_9ACTN</name>
<dbReference type="Proteomes" id="UP000008363">
    <property type="component" value="Unassembled WGS sequence"/>
</dbReference>
<evidence type="ECO:0000256" key="5">
    <source>
        <dbReference type="ARBA" id="ARBA00023002"/>
    </source>
</evidence>
<dbReference type="InterPro" id="IPR006176">
    <property type="entry name" value="3-OHacyl-CoA_DH_NAD-bd"/>
</dbReference>
<sequence length="700" mass="73143">MHTQNRNFAVTRQDGVAVLRLDVPDRTMNVVDASVIDELAAILDTMLTDDDVRGIVLTSGKPGAFGAGADLKSLPELANDPGTTDFLVRTHALMERMADSPKPIVAAIDGYALGGALEIALGASTILVTPSARLGLPESTLGLIPGGGGTQLILRRVEPTVAIEMMVAGRTLSAEKAVAAGLADDIVDADSLLATAIEIASTGQTTPRPHPTPDPKVATEVEAAAAAVRRPPSAGAAAALVHLVSTGLTVGRSAGLAAERESFLRLLRGDESAALIHMFHVETDAKRRFRGTSLRPTTMAVVGAGQMGAGIAATAVSHGINAIVRDIDEGRIAEARDRAAKAGSDDTRAAWSGTTDWAGFADADAVVEAVFESPELKRDTLAQVDAQVGPDTLITTNTSAIPIAGLADSVSRPERFLGTHFFSPVEKMPLVELVPHDGTAAASVDRAGAIARALGKLPVVVADYPGFFTSRVYARWLLEGLRLLADGADPALIEKEAREVGFPVGPLQASDEVTLQLVMDASIVQVAERVLTDRVDVPAIKDLANRLLEAGVRGKRFGQGFYSYQDGRRAGINPDVVAVAAPAGASVPAGVAGERLLLAFVTESLLCWDDATLCHPDDGDLAAVLGIGFPRALGGPFHWIDRQGAAAVLARCQAFDGKAFPVGDTLPRLAEVNGRFTDETRRDRPGTPGSHLSDQVAERV</sequence>
<keyword evidence="4" id="KW-0442">Lipid degradation</keyword>
<evidence type="ECO:0000256" key="9">
    <source>
        <dbReference type="ARBA" id="ARBA00023268"/>
    </source>
</evidence>
<proteinExistence type="inferred from homology"/>
<dbReference type="EMBL" id="BAHC01000135">
    <property type="protein sequence ID" value="GAB91537.1"/>
    <property type="molecule type" value="Genomic_DNA"/>
</dbReference>
<evidence type="ECO:0000256" key="7">
    <source>
        <dbReference type="ARBA" id="ARBA00023098"/>
    </source>
</evidence>
<dbReference type="SUPFAM" id="SSF48179">
    <property type="entry name" value="6-phosphogluconate dehydrogenase C-terminal domain-like"/>
    <property type="match status" value="2"/>
</dbReference>
<feature type="compositionally biased region" description="Basic and acidic residues" evidence="11">
    <location>
        <begin position="676"/>
        <end position="685"/>
    </location>
</feature>
<dbReference type="GO" id="GO:0006635">
    <property type="term" value="P:fatty acid beta-oxidation"/>
    <property type="evidence" value="ECO:0007669"/>
    <property type="project" value="UniProtKB-UniPathway"/>
</dbReference>
<feature type="domain" description="3-hydroxyacyl-CoA dehydrogenase NAD binding" evidence="13">
    <location>
        <begin position="299"/>
        <end position="463"/>
    </location>
</feature>
<dbReference type="InterPro" id="IPR001753">
    <property type="entry name" value="Enoyl-CoA_hydra/iso"/>
</dbReference>
<dbReference type="Gene3D" id="3.90.226.10">
    <property type="entry name" value="2-enoyl-CoA Hydratase, Chain A, domain 1"/>
    <property type="match status" value="1"/>
</dbReference>
<dbReference type="PANTHER" id="PTHR43612:SF3">
    <property type="entry name" value="TRIFUNCTIONAL ENZYME SUBUNIT ALPHA, MITOCHONDRIAL"/>
    <property type="match status" value="1"/>
</dbReference>
<keyword evidence="15" id="KW-1185">Reference proteome</keyword>
<dbReference type="InterPro" id="IPR029045">
    <property type="entry name" value="ClpP/crotonase-like_dom_sf"/>
</dbReference>
<dbReference type="Pfam" id="PF02737">
    <property type="entry name" value="3HCDH_N"/>
    <property type="match status" value="1"/>
</dbReference>
<dbReference type="PANTHER" id="PTHR43612">
    <property type="entry name" value="TRIFUNCTIONAL ENZYME SUBUNIT ALPHA"/>
    <property type="match status" value="1"/>
</dbReference>
<organism evidence="14 15">
    <name type="scientific">Gordonia rhizosphera NBRC 16068</name>
    <dbReference type="NCBI Taxonomy" id="1108045"/>
    <lineage>
        <taxon>Bacteria</taxon>
        <taxon>Bacillati</taxon>
        <taxon>Actinomycetota</taxon>
        <taxon>Actinomycetes</taxon>
        <taxon>Mycobacteriales</taxon>
        <taxon>Gordoniaceae</taxon>
        <taxon>Gordonia</taxon>
    </lineage>
</organism>
<evidence type="ECO:0000256" key="4">
    <source>
        <dbReference type="ARBA" id="ARBA00022963"/>
    </source>
</evidence>
<dbReference type="eggNOG" id="COG1250">
    <property type="taxonomic scope" value="Bacteria"/>
</dbReference>
<reference evidence="14 15" key="1">
    <citation type="submission" date="2012-08" db="EMBL/GenBank/DDBJ databases">
        <title>Whole genome shotgun sequence of Gordonia rhizosphera NBRC 16068.</title>
        <authorList>
            <person name="Takarada H."/>
            <person name="Isaki S."/>
            <person name="Hosoyama A."/>
            <person name="Tsuchikane K."/>
            <person name="Katsumata H."/>
            <person name="Baba S."/>
            <person name="Ohji S."/>
            <person name="Yamazaki S."/>
            <person name="Fujita N."/>
        </authorList>
    </citation>
    <scope>NUCLEOTIDE SEQUENCE [LARGE SCALE GENOMIC DNA]</scope>
    <source>
        <strain evidence="14 15">NBRC 16068</strain>
    </source>
</reference>
<dbReference type="eggNOG" id="COG1024">
    <property type="taxonomic scope" value="Bacteria"/>
</dbReference>
<dbReference type="Pfam" id="PF00378">
    <property type="entry name" value="ECH_1"/>
    <property type="match status" value="1"/>
</dbReference>
<dbReference type="GO" id="GO:0016509">
    <property type="term" value="F:long-chain (3S)-3-hydroxyacyl-CoA dehydrogenase (NAD+) activity"/>
    <property type="evidence" value="ECO:0007669"/>
    <property type="project" value="TreeGrafter"/>
</dbReference>
<evidence type="ECO:0000256" key="10">
    <source>
        <dbReference type="ARBA" id="ARBA00049556"/>
    </source>
</evidence>
<dbReference type="RefSeq" id="WP_006335093.1">
    <property type="nucleotide sequence ID" value="NZ_BAHC01000135.1"/>
</dbReference>
<dbReference type="OrthoDB" id="5240528at2"/>
<evidence type="ECO:0000256" key="1">
    <source>
        <dbReference type="ARBA" id="ARBA00005005"/>
    </source>
</evidence>
<dbReference type="InterPro" id="IPR006108">
    <property type="entry name" value="3HC_DH_C"/>
</dbReference>
<keyword evidence="9" id="KW-0511">Multifunctional enzyme</keyword>
<protein>
    <submittedName>
        <fullName evidence="14">Fatty oxidation complex alpha subunit FadJ</fullName>
    </submittedName>
</protein>
<dbReference type="Gene3D" id="3.40.50.720">
    <property type="entry name" value="NAD(P)-binding Rossmann-like Domain"/>
    <property type="match status" value="1"/>
</dbReference>
<evidence type="ECO:0000259" key="12">
    <source>
        <dbReference type="Pfam" id="PF00725"/>
    </source>
</evidence>
<feature type="region of interest" description="Disordered" evidence="11">
    <location>
        <begin position="674"/>
        <end position="700"/>
    </location>
</feature>
<feature type="domain" description="3-hydroxyacyl-CoA dehydrogenase C-terminal" evidence="12">
    <location>
        <begin position="466"/>
        <end position="564"/>
    </location>
</feature>
<keyword evidence="6" id="KW-0520">NAD</keyword>
<evidence type="ECO:0000256" key="11">
    <source>
        <dbReference type="SAM" id="MobiDB-lite"/>
    </source>
</evidence>
<dbReference type="SUPFAM" id="SSF52096">
    <property type="entry name" value="ClpP/crotonase"/>
    <property type="match status" value="1"/>
</dbReference>
<comment type="catalytic activity">
    <reaction evidence="10">
        <text>a (3S)-3-hydroxyacyl-CoA + NAD(+) = a 3-oxoacyl-CoA + NADH + H(+)</text>
        <dbReference type="Rhea" id="RHEA:22432"/>
        <dbReference type="ChEBI" id="CHEBI:15378"/>
        <dbReference type="ChEBI" id="CHEBI:57318"/>
        <dbReference type="ChEBI" id="CHEBI:57540"/>
        <dbReference type="ChEBI" id="CHEBI:57945"/>
        <dbReference type="ChEBI" id="CHEBI:90726"/>
        <dbReference type="EC" id="1.1.1.35"/>
    </reaction>
</comment>
<comment type="similarity">
    <text evidence="2">In the central section; belongs to the 3-hydroxyacyl-CoA dehydrogenase family.</text>
</comment>
<dbReference type="GO" id="GO:0070403">
    <property type="term" value="F:NAD+ binding"/>
    <property type="evidence" value="ECO:0007669"/>
    <property type="project" value="InterPro"/>
</dbReference>
<evidence type="ECO:0000313" key="14">
    <source>
        <dbReference type="EMBL" id="GAB91537.1"/>
    </source>
</evidence>
<evidence type="ECO:0000259" key="13">
    <source>
        <dbReference type="Pfam" id="PF02737"/>
    </source>
</evidence>
<dbReference type="InterPro" id="IPR050136">
    <property type="entry name" value="FA_oxidation_alpha_subunit"/>
</dbReference>
<comment type="caution">
    <text evidence="14">The sequence shown here is derived from an EMBL/GenBank/DDBJ whole genome shotgun (WGS) entry which is preliminary data.</text>
</comment>
<keyword evidence="5" id="KW-0560">Oxidoreductase</keyword>
<evidence type="ECO:0000256" key="8">
    <source>
        <dbReference type="ARBA" id="ARBA00023239"/>
    </source>
</evidence>
<comment type="pathway">
    <text evidence="1">Lipid metabolism; fatty acid beta-oxidation.</text>
</comment>
<dbReference type="SUPFAM" id="SSF51735">
    <property type="entry name" value="NAD(P)-binding Rossmann-fold domains"/>
    <property type="match status" value="1"/>
</dbReference>
<dbReference type="InterPro" id="IPR008927">
    <property type="entry name" value="6-PGluconate_DH-like_C_sf"/>
</dbReference>
<evidence type="ECO:0000256" key="3">
    <source>
        <dbReference type="ARBA" id="ARBA00022832"/>
    </source>
</evidence>
<dbReference type="UniPathway" id="UPA00659"/>
<evidence type="ECO:0000313" key="15">
    <source>
        <dbReference type="Proteomes" id="UP000008363"/>
    </source>
</evidence>
<accession>K6WHA2</accession>
<dbReference type="InterPro" id="IPR036291">
    <property type="entry name" value="NAD(P)-bd_dom_sf"/>
</dbReference>
<dbReference type="AlphaFoldDB" id="K6WHA2"/>
<keyword evidence="8" id="KW-0456">Lyase</keyword>
<keyword evidence="3" id="KW-0276">Fatty acid metabolism</keyword>
<evidence type="ECO:0000256" key="2">
    <source>
        <dbReference type="ARBA" id="ARBA00007005"/>
    </source>
</evidence>
<dbReference type="GO" id="GO:0004300">
    <property type="term" value="F:enoyl-CoA hydratase activity"/>
    <property type="evidence" value="ECO:0007669"/>
    <property type="project" value="TreeGrafter"/>
</dbReference>
<gene>
    <name evidence="14" type="primary">fadJ</name>
    <name evidence="14" type="ORF">GORHZ_135_00870</name>
</gene>